<proteinExistence type="predicted"/>
<evidence type="ECO:0000256" key="1">
    <source>
        <dbReference type="SAM" id="MobiDB-lite"/>
    </source>
</evidence>
<gene>
    <name evidence="2" type="ORF">Slati_0004000</name>
</gene>
<name>A0AAW2Y5W0_9LAMI</name>
<reference evidence="2" key="2">
    <citation type="journal article" date="2024" name="Plant">
        <title>Genomic evolution and insights into agronomic trait innovations of Sesamum species.</title>
        <authorList>
            <person name="Miao H."/>
            <person name="Wang L."/>
            <person name="Qu L."/>
            <person name="Liu H."/>
            <person name="Sun Y."/>
            <person name="Le M."/>
            <person name="Wang Q."/>
            <person name="Wei S."/>
            <person name="Zheng Y."/>
            <person name="Lin W."/>
            <person name="Duan Y."/>
            <person name="Cao H."/>
            <person name="Xiong S."/>
            <person name="Wang X."/>
            <person name="Wei L."/>
            <person name="Li C."/>
            <person name="Ma Q."/>
            <person name="Ju M."/>
            <person name="Zhao R."/>
            <person name="Li G."/>
            <person name="Mu C."/>
            <person name="Tian Q."/>
            <person name="Mei H."/>
            <person name="Zhang T."/>
            <person name="Gao T."/>
            <person name="Zhang H."/>
        </authorList>
    </citation>
    <scope>NUCLEOTIDE SEQUENCE</scope>
    <source>
        <strain evidence="2">KEN1</strain>
    </source>
</reference>
<accession>A0AAW2Y5W0</accession>
<dbReference type="AlphaFoldDB" id="A0AAW2Y5W0"/>
<sequence length="135" mass="14976">MWVGFCYDLTVFLTKIEQLRVARGAFRRMPLFLVRCREKENPAQVDLNWQGLSRVIRGSVRNDEGLLAFGFLEGSRQAGYEDGGALVGVGAGERRPPVSGENHSPWRTGVERTIGGQHLEQSQERGENSTSPGCI</sequence>
<evidence type="ECO:0000313" key="2">
    <source>
        <dbReference type="EMBL" id="KAL0461164.1"/>
    </source>
</evidence>
<dbReference type="EMBL" id="JACGWN010000001">
    <property type="protein sequence ID" value="KAL0461164.1"/>
    <property type="molecule type" value="Genomic_DNA"/>
</dbReference>
<protein>
    <submittedName>
        <fullName evidence="2">Uncharacterized protein</fullName>
    </submittedName>
</protein>
<feature type="region of interest" description="Disordered" evidence="1">
    <location>
        <begin position="88"/>
        <end position="135"/>
    </location>
</feature>
<organism evidence="2">
    <name type="scientific">Sesamum latifolium</name>
    <dbReference type="NCBI Taxonomy" id="2727402"/>
    <lineage>
        <taxon>Eukaryota</taxon>
        <taxon>Viridiplantae</taxon>
        <taxon>Streptophyta</taxon>
        <taxon>Embryophyta</taxon>
        <taxon>Tracheophyta</taxon>
        <taxon>Spermatophyta</taxon>
        <taxon>Magnoliopsida</taxon>
        <taxon>eudicotyledons</taxon>
        <taxon>Gunneridae</taxon>
        <taxon>Pentapetalae</taxon>
        <taxon>asterids</taxon>
        <taxon>lamiids</taxon>
        <taxon>Lamiales</taxon>
        <taxon>Pedaliaceae</taxon>
        <taxon>Sesamum</taxon>
    </lineage>
</organism>
<comment type="caution">
    <text evidence="2">The sequence shown here is derived from an EMBL/GenBank/DDBJ whole genome shotgun (WGS) entry which is preliminary data.</text>
</comment>
<reference evidence="2" key="1">
    <citation type="submission" date="2020-06" db="EMBL/GenBank/DDBJ databases">
        <authorList>
            <person name="Li T."/>
            <person name="Hu X."/>
            <person name="Zhang T."/>
            <person name="Song X."/>
            <person name="Zhang H."/>
            <person name="Dai N."/>
            <person name="Sheng W."/>
            <person name="Hou X."/>
            <person name="Wei L."/>
        </authorList>
    </citation>
    <scope>NUCLEOTIDE SEQUENCE</scope>
    <source>
        <strain evidence="2">KEN1</strain>
        <tissue evidence="2">Leaf</tissue>
    </source>
</reference>